<protein>
    <submittedName>
        <fullName evidence="1">Uncharacterized protein</fullName>
    </submittedName>
</protein>
<dbReference type="AlphaFoldDB" id="A0A564WFV3"/>
<evidence type="ECO:0000313" key="1">
    <source>
        <dbReference type="EMBL" id="VUX47352.1"/>
    </source>
</evidence>
<comment type="caution">
    <text evidence="1">The sequence shown here is derived from an EMBL/GenBank/DDBJ whole genome shotgun (WGS) entry which is preliminary data.</text>
</comment>
<proteinExistence type="predicted"/>
<reference evidence="1" key="1">
    <citation type="submission" date="2018-11" db="EMBL/GenBank/DDBJ databases">
        <authorList>
            <person name="Onetto C."/>
        </authorList>
    </citation>
    <scope>NUCLEOTIDE SEQUENCE [LARGE SCALE GENOMIC DNA]</scope>
</reference>
<dbReference type="EMBL" id="UXAT02000043">
    <property type="protein sequence ID" value="VUX47352.1"/>
    <property type="molecule type" value="Genomic_DNA"/>
</dbReference>
<evidence type="ECO:0000313" key="2">
    <source>
        <dbReference type="Proteomes" id="UP000326641"/>
    </source>
</evidence>
<name>A0A564WFV3_9PROT</name>
<keyword evidence="2" id="KW-1185">Reference proteome</keyword>
<organism evidence="1 2">
    <name type="scientific">Candidatus Defluviicoccus seviourii</name>
    <dbReference type="NCBI Taxonomy" id="2565273"/>
    <lineage>
        <taxon>Bacteria</taxon>
        <taxon>Pseudomonadati</taxon>
        <taxon>Pseudomonadota</taxon>
        <taxon>Alphaproteobacteria</taxon>
        <taxon>Rhodospirillales</taxon>
        <taxon>Rhodospirillaceae</taxon>
        <taxon>Defluviicoccus</taxon>
    </lineage>
</organism>
<accession>A0A564WFV3</accession>
<gene>
    <name evidence="1" type="ORF">DF3PA_480001</name>
</gene>
<sequence length="63" mass="6696">MHEAICPVRTGLEEELGAIGVETHRHVELEIGADEGATGRRGRSLARCVYAPGSLVQETGLPV</sequence>
<dbReference type="Proteomes" id="UP000326641">
    <property type="component" value="Unassembled WGS sequence"/>
</dbReference>